<organism evidence="1 2">
    <name type="scientific">Mucuna pruriens</name>
    <name type="common">Velvet bean</name>
    <name type="synonym">Dolichos pruriens</name>
    <dbReference type="NCBI Taxonomy" id="157652"/>
    <lineage>
        <taxon>Eukaryota</taxon>
        <taxon>Viridiplantae</taxon>
        <taxon>Streptophyta</taxon>
        <taxon>Embryophyta</taxon>
        <taxon>Tracheophyta</taxon>
        <taxon>Spermatophyta</taxon>
        <taxon>Magnoliopsida</taxon>
        <taxon>eudicotyledons</taxon>
        <taxon>Gunneridae</taxon>
        <taxon>Pentapetalae</taxon>
        <taxon>rosids</taxon>
        <taxon>fabids</taxon>
        <taxon>Fabales</taxon>
        <taxon>Fabaceae</taxon>
        <taxon>Papilionoideae</taxon>
        <taxon>50 kb inversion clade</taxon>
        <taxon>NPAAA clade</taxon>
        <taxon>indigoferoid/millettioid clade</taxon>
        <taxon>Phaseoleae</taxon>
        <taxon>Mucuna</taxon>
    </lineage>
</organism>
<proteinExistence type="predicted"/>
<protein>
    <submittedName>
        <fullName evidence="1">Uncharacterized protein</fullName>
    </submittedName>
</protein>
<dbReference type="OrthoDB" id="1436117at2759"/>
<reference evidence="1" key="1">
    <citation type="submission" date="2018-05" db="EMBL/GenBank/DDBJ databases">
        <title>Draft genome of Mucuna pruriens seed.</title>
        <authorList>
            <person name="Nnadi N.E."/>
            <person name="Vos R."/>
            <person name="Hasami M.H."/>
            <person name="Devisetty U.K."/>
            <person name="Aguiy J.C."/>
        </authorList>
    </citation>
    <scope>NUCLEOTIDE SEQUENCE [LARGE SCALE GENOMIC DNA]</scope>
    <source>
        <strain evidence="1">JCA_2017</strain>
    </source>
</reference>
<dbReference type="AlphaFoldDB" id="A0A371GCV4"/>
<sequence>MNEEELRRPKYHSYTPLTTSEAMFEEAFNADILSLPPQSKSLKEELSTQLFEALHEEDLTSLVKNGICRLFVI</sequence>
<comment type="caution">
    <text evidence="1">The sequence shown here is derived from an EMBL/GenBank/DDBJ whole genome shotgun (WGS) entry which is preliminary data.</text>
</comment>
<evidence type="ECO:0000313" key="2">
    <source>
        <dbReference type="Proteomes" id="UP000257109"/>
    </source>
</evidence>
<dbReference type="EMBL" id="QJKJ01005953">
    <property type="protein sequence ID" value="RDX88388.1"/>
    <property type="molecule type" value="Genomic_DNA"/>
</dbReference>
<name>A0A371GCV4_MUCPR</name>
<dbReference type="Proteomes" id="UP000257109">
    <property type="component" value="Unassembled WGS sequence"/>
</dbReference>
<evidence type="ECO:0000313" key="1">
    <source>
        <dbReference type="EMBL" id="RDX88388.1"/>
    </source>
</evidence>
<gene>
    <name evidence="1" type="ORF">CR513_30025</name>
</gene>
<feature type="non-terminal residue" evidence="1">
    <location>
        <position position="1"/>
    </location>
</feature>
<accession>A0A371GCV4</accession>
<keyword evidence="2" id="KW-1185">Reference proteome</keyword>